<keyword evidence="3" id="KW-1185">Reference proteome</keyword>
<comment type="caution">
    <text evidence="2">The sequence shown here is derived from an EMBL/GenBank/DDBJ whole genome shotgun (WGS) entry which is preliminary data.</text>
</comment>
<evidence type="ECO:0000256" key="1">
    <source>
        <dbReference type="SAM" id="MobiDB-lite"/>
    </source>
</evidence>
<sequence>MGGNESIALNDPDIVAEIVRNLPVKEFGKHLKINRLWYNYCKAELWKRHKEAEEAYDKVANICKKAERAYWQNCADGGINLDKLTDEIEKVIREKYTRFGEMDRDTPDDSDDESDDSDDEK</sequence>
<feature type="compositionally biased region" description="Acidic residues" evidence="1">
    <location>
        <begin position="108"/>
        <end position="121"/>
    </location>
</feature>
<reference evidence="2 3" key="1">
    <citation type="submission" date="2015-10" db="EMBL/GenBank/DDBJ databases">
        <title>Genome analyses suggest a sexual origin of heterokaryosis in a supposedly ancient asexual fungus.</title>
        <authorList>
            <person name="Ropars J."/>
            <person name="Sedzielewska K."/>
            <person name="Noel J."/>
            <person name="Charron P."/>
            <person name="Farinelli L."/>
            <person name="Marton T."/>
            <person name="Kruger M."/>
            <person name="Pelin A."/>
            <person name="Brachmann A."/>
            <person name="Corradi N."/>
        </authorList>
    </citation>
    <scope>NUCLEOTIDE SEQUENCE [LARGE SCALE GENOMIC DNA]</scope>
    <source>
        <strain evidence="2 3">A4</strain>
    </source>
</reference>
<evidence type="ECO:0008006" key="4">
    <source>
        <dbReference type="Google" id="ProtNLM"/>
    </source>
</evidence>
<feature type="region of interest" description="Disordered" evidence="1">
    <location>
        <begin position="99"/>
        <end position="121"/>
    </location>
</feature>
<evidence type="ECO:0000313" key="2">
    <source>
        <dbReference type="EMBL" id="PKY53724.1"/>
    </source>
</evidence>
<name>A0A2I1H4F4_9GLOM</name>
<proteinExistence type="predicted"/>
<gene>
    <name evidence="2" type="ORF">RhiirA4_472089</name>
</gene>
<dbReference type="VEuPathDB" id="FungiDB:RhiirA1_391665"/>
<organism evidence="2 3">
    <name type="scientific">Rhizophagus irregularis</name>
    <dbReference type="NCBI Taxonomy" id="588596"/>
    <lineage>
        <taxon>Eukaryota</taxon>
        <taxon>Fungi</taxon>
        <taxon>Fungi incertae sedis</taxon>
        <taxon>Mucoromycota</taxon>
        <taxon>Glomeromycotina</taxon>
        <taxon>Glomeromycetes</taxon>
        <taxon>Glomerales</taxon>
        <taxon>Glomeraceae</taxon>
        <taxon>Rhizophagus</taxon>
    </lineage>
</organism>
<dbReference type="VEuPathDB" id="FungiDB:RhiirFUN_001993"/>
<accession>A0A2I1H4F4</accession>
<dbReference type="AlphaFoldDB" id="A0A2I1H4F4"/>
<evidence type="ECO:0000313" key="3">
    <source>
        <dbReference type="Proteomes" id="UP000234323"/>
    </source>
</evidence>
<dbReference type="Proteomes" id="UP000234323">
    <property type="component" value="Unassembled WGS sequence"/>
</dbReference>
<protein>
    <recommendedName>
        <fullName evidence="4">F-box domain-containing protein</fullName>
    </recommendedName>
</protein>
<dbReference type="EMBL" id="LLXI01001446">
    <property type="protein sequence ID" value="PKY53724.1"/>
    <property type="molecule type" value="Genomic_DNA"/>
</dbReference>